<dbReference type="AlphaFoldDB" id="A0A8X6GF65"/>
<keyword evidence="2" id="KW-1185">Reference proteome</keyword>
<dbReference type="Proteomes" id="UP000887116">
    <property type="component" value="Unassembled WGS sequence"/>
</dbReference>
<comment type="caution">
    <text evidence="1">The sequence shown here is derived from an EMBL/GenBank/DDBJ whole genome shotgun (WGS) entry which is preliminary data.</text>
</comment>
<feature type="non-terminal residue" evidence="1">
    <location>
        <position position="56"/>
    </location>
</feature>
<dbReference type="EMBL" id="BMAO01005620">
    <property type="protein sequence ID" value="GFR02658.1"/>
    <property type="molecule type" value="Genomic_DNA"/>
</dbReference>
<gene>
    <name evidence="1" type="ORF">TNCT_445551</name>
</gene>
<name>A0A8X6GF65_TRICU</name>
<protein>
    <submittedName>
        <fullName evidence="1">Uncharacterized protein</fullName>
    </submittedName>
</protein>
<reference evidence="1" key="1">
    <citation type="submission" date="2020-07" db="EMBL/GenBank/DDBJ databases">
        <title>Multicomponent nature underlies the extraordinary mechanical properties of spider dragline silk.</title>
        <authorList>
            <person name="Kono N."/>
            <person name="Nakamura H."/>
            <person name="Mori M."/>
            <person name="Yoshida Y."/>
            <person name="Ohtoshi R."/>
            <person name="Malay A.D."/>
            <person name="Moran D.A.P."/>
            <person name="Tomita M."/>
            <person name="Numata K."/>
            <person name="Arakawa K."/>
        </authorList>
    </citation>
    <scope>NUCLEOTIDE SEQUENCE</scope>
</reference>
<evidence type="ECO:0000313" key="1">
    <source>
        <dbReference type="EMBL" id="GFR02658.1"/>
    </source>
</evidence>
<sequence>MEKLTSGVQLFETPCSVRSLEKSPTEQFCSAHRKLARSSGHFGKWRPKLNIRYSFP</sequence>
<evidence type="ECO:0000313" key="2">
    <source>
        <dbReference type="Proteomes" id="UP000887116"/>
    </source>
</evidence>
<organism evidence="1 2">
    <name type="scientific">Trichonephila clavata</name>
    <name type="common">Joro spider</name>
    <name type="synonym">Nephila clavata</name>
    <dbReference type="NCBI Taxonomy" id="2740835"/>
    <lineage>
        <taxon>Eukaryota</taxon>
        <taxon>Metazoa</taxon>
        <taxon>Ecdysozoa</taxon>
        <taxon>Arthropoda</taxon>
        <taxon>Chelicerata</taxon>
        <taxon>Arachnida</taxon>
        <taxon>Araneae</taxon>
        <taxon>Araneomorphae</taxon>
        <taxon>Entelegynae</taxon>
        <taxon>Araneoidea</taxon>
        <taxon>Nephilidae</taxon>
        <taxon>Trichonephila</taxon>
    </lineage>
</organism>
<accession>A0A8X6GF65</accession>
<proteinExistence type="predicted"/>